<dbReference type="Proteomes" id="UP001303046">
    <property type="component" value="Unassembled WGS sequence"/>
</dbReference>
<organism evidence="1 2">
    <name type="scientific">Necator americanus</name>
    <name type="common">Human hookworm</name>
    <dbReference type="NCBI Taxonomy" id="51031"/>
    <lineage>
        <taxon>Eukaryota</taxon>
        <taxon>Metazoa</taxon>
        <taxon>Ecdysozoa</taxon>
        <taxon>Nematoda</taxon>
        <taxon>Chromadorea</taxon>
        <taxon>Rhabditida</taxon>
        <taxon>Rhabditina</taxon>
        <taxon>Rhabditomorpha</taxon>
        <taxon>Strongyloidea</taxon>
        <taxon>Ancylostomatidae</taxon>
        <taxon>Bunostominae</taxon>
        <taxon>Necator</taxon>
    </lineage>
</organism>
<evidence type="ECO:0000313" key="1">
    <source>
        <dbReference type="EMBL" id="KAK6745008.1"/>
    </source>
</evidence>
<sequence length="189" mass="21547">MHSFWYRRLSATINEARHTLLVFDSGSPLQTRLHSLVTIDTDESAAAEYALMSSRIKFKIQTILDPAKRLQLVNDTSEFPESNRGTARTQPSSFRLCAVRPLSYGIHMPPPWFLRSIICTNFSTHDPTNTNSCSDEGMNVTVKSSLIILLQYSLLYEESYEDISPVHHNSKGEKQEKRMKDALLENIQI</sequence>
<proteinExistence type="predicted"/>
<protein>
    <submittedName>
        <fullName evidence="1">Uncharacterized protein</fullName>
    </submittedName>
</protein>
<evidence type="ECO:0000313" key="2">
    <source>
        <dbReference type="Proteomes" id="UP001303046"/>
    </source>
</evidence>
<reference evidence="1 2" key="1">
    <citation type="submission" date="2023-08" db="EMBL/GenBank/DDBJ databases">
        <title>A Necator americanus chromosomal reference genome.</title>
        <authorList>
            <person name="Ilik V."/>
            <person name="Petrzelkova K.J."/>
            <person name="Pardy F."/>
            <person name="Fuh T."/>
            <person name="Niatou-Singa F.S."/>
            <person name="Gouil Q."/>
            <person name="Baker L."/>
            <person name="Ritchie M.E."/>
            <person name="Jex A.R."/>
            <person name="Gazzola D."/>
            <person name="Li H."/>
            <person name="Toshio Fujiwara R."/>
            <person name="Zhan B."/>
            <person name="Aroian R.V."/>
            <person name="Pafco B."/>
            <person name="Schwarz E.M."/>
        </authorList>
    </citation>
    <scope>NUCLEOTIDE SEQUENCE [LARGE SCALE GENOMIC DNA]</scope>
    <source>
        <strain evidence="1 2">Aroian</strain>
        <tissue evidence="1">Whole animal</tissue>
    </source>
</reference>
<name>A0ABR1D4D2_NECAM</name>
<accession>A0ABR1D4D2</accession>
<gene>
    <name evidence="1" type="primary">Necator_chrIII.g12381</name>
    <name evidence="1" type="ORF">RB195_011615</name>
</gene>
<comment type="caution">
    <text evidence="1">The sequence shown here is derived from an EMBL/GenBank/DDBJ whole genome shotgun (WGS) entry which is preliminary data.</text>
</comment>
<keyword evidence="2" id="KW-1185">Reference proteome</keyword>
<dbReference type="EMBL" id="JAVFWL010000003">
    <property type="protein sequence ID" value="KAK6745008.1"/>
    <property type="molecule type" value="Genomic_DNA"/>
</dbReference>